<organism evidence="1 2">
    <name type="scientific">Methylocaldum szegediense</name>
    <dbReference type="NCBI Taxonomy" id="73780"/>
    <lineage>
        <taxon>Bacteria</taxon>
        <taxon>Pseudomonadati</taxon>
        <taxon>Pseudomonadota</taxon>
        <taxon>Gammaproteobacteria</taxon>
        <taxon>Methylococcales</taxon>
        <taxon>Methylococcaceae</taxon>
        <taxon>Methylocaldum</taxon>
    </lineage>
</organism>
<dbReference type="Proteomes" id="UP001162030">
    <property type="component" value="Chromosome"/>
</dbReference>
<accession>A0ABM9I4V8</accession>
<dbReference type="EMBL" id="OX458333">
    <property type="protein sequence ID" value="CAI8894042.1"/>
    <property type="molecule type" value="Genomic_DNA"/>
</dbReference>
<sequence>MSFMRLNPEKRPVGFGSEHDLSDRFQLGRVDEAVLGDDVNIPELSRECIFFRDAGSAYDVMDAVHGRCAFVDGMGHLQPHFRLERQCDRSRGDGSLPGLFEDSVEMAAGGAELGFGSCELRLNEGLALECL</sequence>
<gene>
    <name evidence="1" type="ORF">MSZNOR_3302</name>
</gene>
<proteinExistence type="predicted"/>
<keyword evidence="2" id="KW-1185">Reference proteome</keyword>
<reference evidence="1 2" key="1">
    <citation type="submission" date="2023-03" db="EMBL/GenBank/DDBJ databases">
        <authorList>
            <person name="Pearce D."/>
        </authorList>
    </citation>
    <scope>NUCLEOTIDE SEQUENCE [LARGE SCALE GENOMIC DNA]</scope>
    <source>
        <strain evidence="1">Msz</strain>
    </source>
</reference>
<evidence type="ECO:0000313" key="2">
    <source>
        <dbReference type="Proteomes" id="UP001162030"/>
    </source>
</evidence>
<protein>
    <submittedName>
        <fullName evidence="1">Uncharacterized protein</fullName>
    </submittedName>
</protein>
<name>A0ABM9I4V8_9GAMM</name>
<evidence type="ECO:0000313" key="1">
    <source>
        <dbReference type="EMBL" id="CAI8894042.1"/>
    </source>
</evidence>